<reference evidence="2 3" key="1">
    <citation type="submission" date="2020-02" db="EMBL/GenBank/DDBJ databases">
        <authorList>
            <person name="Li X.-J."/>
            <person name="Han X.-M."/>
        </authorList>
    </citation>
    <scope>NUCLEOTIDE SEQUENCE [LARGE SCALE GENOMIC DNA]</scope>
    <source>
        <strain evidence="2 3">CCTCC AB 2017055</strain>
    </source>
</reference>
<evidence type="ECO:0000313" key="3">
    <source>
        <dbReference type="Proteomes" id="UP000475214"/>
    </source>
</evidence>
<dbReference type="EMBL" id="JAAGOA010000012">
    <property type="protein sequence ID" value="NEE02030.1"/>
    <property type="molecule type" value="Genomic_DNA"/>
</dbReference>
<accession>A0A6L9SDD2</accession>
<dbReference type="Proteomes" id="UP000475214">
    <property type="component" value="Unassembled WGS sequence"/>
</dbReference>
<dbReference type="AlphaFoldDB" id="A0A6L9SDD2"/>
<keyword evidence="3" id="KW-1185">Reference proteome</keyword>
<keyword evidence="1" id="KW-0472">Membrane</keyword>
<proteinExistence type="predicted"/>
<sequence length="130" mass="14442">MTDQEDRVYLWRQPDGYWRWQYALSGQDGVGDTRLLSHTAFASREEARAAAGTAYPDVSIDDLTARRRRRWLTFGCMLSALGALGALAVVAVAARRHHHSAQPTAARQRGSTAVRQYGVRCARMTAHNLG</sequence>
<organism evidence="2 3">
    <name type="scientific">Phytoactinopolyspora halotolerans</name>
    <dbReference type="NCBI Taxonomy" id="1981512"/>
    <lineage>
        <taxon>Bacteria</taxon>
        <taxon>Bacillati</taxon>
        <taxon>Actinomycetota</taxon>
        <taxon>Actinomycetes</taxon>
        <taxon>Jiangellales</taxon>
        <taxon>Jiangellaceae</taxon>
        <taxon>Phytoactinopolyspora</taxon>
    </lineage>
</organism>
<comment type="caution">
    <text evidence="2">The sequence shown here is derived from an EMBL/GenBank/DDBJ whole genome shotgun (WGS) entry which is preliminary data.</text>
</comment>
<keyword evidence="1" id="KW-1133">Transmembrane helix</keyword>
<evidence type="ECO:0000256" key="1">
    <source>
        <dbReference type="SAM" id="Phobius"/>
    </source>
</evidence>
<protein>
    <submittedName>
        <fullName evidence="2">Uncharacterized protein</fullName>
    </submittedName>
</protein>
<keyword evidence="1" id="KW-0812">Transmembrane</keyword>
<gene>
    <name evidence="2" type="ORF">G1H10_17790</name>
</gene>
<dbReference type="RefSeq" id="WP_163740217.1">
    <property type="nucleotide sequence ID" value="NZ_JAAGOA010000012.1"/>
</dbReference>
<evidence type="ECO:0000313" key="2">
    <source>
        <dbReference type="EMBL" id="NEE02030.1"/>
    </source>
</evidence>
<feature type="transmembrane region" description="Helical" evidence="1">
    <location>
        <begin position="71"/>
        <end position="94"/>
    </location>
</feature>
<name>A0A6L9SDD2_9ACTN</name>